<proteinExistence type="predicted"/>
<dbReference type="Proteomes" id="UP000653480">
    <property type="component" value="Unassembled WGS sequence"/>
</dbReference>
<evidence type="ECO:0000313" key="4">
    <source>
        <dbReference type="Proteomes" id="UP000653480"/>
    </source>
</evidence>
<dbReference type="AlphaFoldDB" id="A0A8H9H8P8"/>
<keyword evidence="2" id="KW-0472">Membrane</keyword>
<comment type="caution">
    <text evidence="3">The sequence shown here is derived from an EMBL/GenBank/DDBJ whole genome shotgun (WGS) entry which is preliminary data.</text>
</comment>
<dbReference type="EMBL" id="BMMN01000013">
    <property type="protein sequence ID" value="GGO25223.1"/>
    <property type="molecule type" value="Genomic_DNA"/>
</dbReference>
<evidence type="ECO:0000256" key="1">
    <source>
        <dbReference type="SAM" id="MobiDB-lite"/>
    </source>
</evidence>
<feature type="region of interest" description="Disordered" evidence="1">
    <location>
        <begin position="1"/>
        <end position="22"/>
    </location>
</feature>
<reference evidence="3" key="1">
    <citation type="journal article" date="2014" name="Int. J. Syst. Evol. Microbiol.">
        <title>Complete genome sequence of Corynebacterium casei LMG S-19264T (=DSM 44701T), isolated from a smear-ripened cheese.</title>
        <authorList>
            <consortium name="US DOE Joint Genome Institute (JGI-PGF)"/>
            <person name="Walter F."/>
            <person name="Albersmeier A."/>
            <person name="Kalinowski J."/>
            <person name="Ruckert C."/>
        </authorList>
    </citation>
    <scope>NUCLEOTIDE SEQUENCE</scope>
    <source>
        <strain evidence="3">CGMCC 4.7138</strain>
    </source>
</reference>
<keyword evidence="2" id="KW-0812">Transmembrane</keyword>
<accession>A0A8H9H8P8</accession>
<protein>
    <recommendedName>
        <fullName evidence="5">DUF3817 domain-containing protein</fullName>
    </recommendedName>
</protein>
<keyword evidence="4" id="KW-1185">Reference proteome</keyword>
<organism evidence="3 4">
    <name type="scientific">Microbispora bryophytorum</name>
    <dbReference type="NCBI Taxonomy" id="1460882"/>
    <lineage>
        <taxon>Bacteria</taxon>
        <taxon>Bacillati</taxon>
        <taxon>Actinomycetota</taxon>
        <taxon>Actinomycetes</taxon>
        <taxon>Streptosporangiales</taxon>
        <taxon>Streptosporangiaceae</taxon>
        <taxon>Microbispora</taxon>
    </lineage>
</organism>
<evidence type="ECO:0000256" key="2">
    <source>
        <dbReference type="SAM" id="Phobius"/>
    </source>
</evidence>
<reference evidence="3" key="2">
    <citation type="submission" date="2020-09" db="EMBL/GenBank/DDBJ databases">
        <authorList>
            <person name="Sun Q."/>
            <person name="Zhou Y."/>
        </authorList>
    </citation>
    <scope>NUCLEOTIDE SEQUENCE</scope>
    <source>
        <strain evidence="3">CGMCC 4.7138</strain>
    </source>
</reference>
<keyword evidence="2" id="KW-1133">Transmembrane helix</keyword>
<evidence type="ECO:0008006" key="5">
    <source>
        <dbReference type="Google" id="ProtNLM"/>
    </source>
</evidence>
<gene>
    <name evidence="3" type="ORF">GCM10011574_56420</name>
</gene>
<sequence>MAGVLQQILRPPDPGPQQPLQRRGAGLLTEAPAERPLAHFATASSLGVLRDAWVIASVLLSAAAAELGSLAVLLANLATVHLPPVSSLVGPLHGCAYLVVVVAAAGSVG</sequence>
<feature type="transmembrane region" description="Helical" evidence="2">
    <location>
        <begin position="88"/>
        <end position="108"/>
    </location>
</feature>
<evidence type="ECO:0000313" key="3">
    <source>
        <dbReference type="EMBL" id="GGO25223.1"/>
    </source>
</evidence>
<feature type="transmembrane region" description="Helical" evidence="2">
    <location>
        <begin position="52"/>
        <end position="76"/>
    </location>
</feature>
<name>A0A8H9H8P8_9ACTN</name>